<proteinExistence type="predicted"/>
<evidence type="ECO:0008006" key="3">
    <source>
        <dbReference type="Google" id="ProtNLM"/>
    </source>
</evidence>
<organism evidence="1 2">
    <name type="scientific">Microvenator marinus</name>
    <dbReference type="NCBI Taxonomy" id="2600177"/>
    <lineage>
        <taxon>Bacteria</taxon>
        <taxon>Deltaproteobacteria</taxon>
        <taxon>Bradymonadales</taxon>
        <taxon>Microvenatoraceae</taxon>
        <taxon>Microvenator</taxon>
    </lineage>
</organism>
<accession>A0A5B8XKI6</accession>
<dbReference type="EMBL" id="CP042467">
    <property type="protein sequence ID" value="QED26065.1"/>
    <property type="molecule type" value="Genomic_DNA"/>
</dbReference>
<keyword evidence="2" id="KW-1185">Reference proteome</keyword>
<dbReference type="Proteomes" id="UP000321595">
    <property type="component" value="Chromosome"/>
</dbReference>
<reference evidence="1 2" key="1">
    <citation type="submission" date="2019-08" db="EMBL/GenBank/DDBJ databases">
        <authorList>
            <person name="Liang Q."/>
        </authorList>
    </citation>
    <scope>NUCLEOTIDE SEQUENCE [LARGE SCALE GENOMIC DNA]</scope>
    <source>
        <strain evidence="1 2">V1718</strain>
    </source>
</reference>
<evidence type="ECO:0000313" key="2">
    <source>
        <dbReference type="Proteomes" id="UP000321595"/>
    </source>
</evidence>
<protein>
    <recommendedName>
        <fullName evidence="3">Outer membrane protein beta-barrel domain-containing protein</fullName>
    </recommendedName>
</protein>
<gene>
    <name evidence="1" type="ORF">FRD01_02070</name>
</gene>
<dbReference type="KEGG" id="bbae:FRD01_02070"/>
<dbReference type="AlphaFoldDB" id="A0A5B8XKI6"/>
<dbReference type="RefSeq" id="WP_146957182.1">
    <property type="nucleotide sequence ID" value="NZ_CP042467.1"/>
</dbReference>
<dbReference type="OrthoDB" id="5513108at2"/>
<evidence type="ECO:0000313" key="1">
    <source>
        <dbReference type="EMBL" id="QED26065.1"/>
    </source>
</evidence>
<sequence length="185" mass="20939">MRVTLQFMIGIWLSLVALDAFAEDSRNYSPYFNGSFVEVSVRGAQNFDDANSLGFDLGFRHSFPMLLLDSRVSWRYDDFDETRNGLHYGFGAHPLYMFLLGNSWLSYVVSSFYLELGAGVDFQSSGIGPALTLGAGLDFPLWDADAGHSPWLNALYRHHWSFTEASIDTHMIFLGLAWRRNGLLF</sequence>
<name>A0A5B8XKI6_9DELT</name>